<dbReference type="HAMAP" id="MF_01923">
    <property type="entry name" value="Me_Asp_mutase_E"/>
    <property type="match status" value="1"/>
</dbReference>
<dbReference type="GO" id="GO:0019670">
    <property type="term" value="P:anaerobic L-glutamate catabolic process"/>
    <property type="evidence" value="ECO:0007669"/>
    <property type="project" value="InterPro"/>
</dbReference>
<comment type="catalytic activity">
    <reaction evidence="4">
        <text>(2S,3S)-3-methyl-L-aspartate = L-glutamate</text>
        <dbReference type="Rhea" id="RHEA:12857"/>
        <dbReference type="ChEBI" id="CHEBI:29985"/>
        <dbReference type="ChEBI" id="CHEBI:58724"/>
        <dbReference type="EC" id="5.4.99.1"/>
    </reaction>
</comment>
<gene>
    <name evidence="4" type="primary">glmE</name>
    <name evidence="5" type="ORF">FHU10_0568</name>
</gene>
<dbReference type="OrthoDB" id="5332339at2"/>
<comment type="subunit">
    <text evidence="4">Heterotetramer composed of 2 epsilon subunits (GlmE) and 2 sigma subunits (GlmS). GlmE exists as a homodimer and GlmS as a monomer.</text>
</comment>
<comment type="cofactor">
    <cofactor evidence="4">
        <name>adenosylcob(III)alamin</name>
        <dbReference type="ChEBI" id="CHEBI:18408"/>
    </cofactor>
</comment>
<evidence type="ECO:0000256" key="4">
    <source>
        <dbReference type="HAMAP-Rule" id="MF_01923"/>
    </source>
</evidence>
<dbReference type="Gene3D" id="3.90.970.10">
    <property type="match status" value="1"/>
</dbReference>
<feature type="binding site" evidence="4">
    <location>
        <position position="296"/>
    </location>
    <ligand>
        <name>adenosylcob(III)alamin</name>
        <dbReference type="ChEBI" id="CHEBI:18408"/>
    </ligand>
</feature>
<feature type="binding site" evidence="4">
    <location>
        <position position="179"/>
    </location>
    <ligand>
        <name>adenosylcob(III)alamin</name>
        <dbReference type="ChEBI" id="CHEBI:18408"/>
    </ligand>
</feature>
<feature type="binding site" evidence="4">
    <location>
        <position position="176"/>
    </location>
    <ligand>
        <name>L-glutamate</name>
        <dbReference type="ChEBI" id="CHEBI:29985"/>
    </ligand>
</feature>
<feature type="binding site" evidence="4">
    <location>
        <position position="99"/>
    </location>
    <ligand>
        <name>L-glutamate</name>
        <dbReference type="ChEBI" id="CHEBI:29985"/>
    </ligand>
</feature>
<feature type="binding site" evidence="4">
    <location>
        <position position="180"/>
    </location>
    <ligand>
        <name>L-glutamate</name>
        <dbReference type="ChEBI" id="CHEBI:29985"/>
    </ligand>
</feature>
<reference evidence="5" key="2">
    <citation type="submission" date="2019-08" db="EMBL/GenBank/DDBJ databases">
        <title>Investigation of anaerobic lignin degradation for improved lignocellulosic biofuels.</title>
        <authorList>
            <person name="Deangelis K.PhD."/>
        </authorList>
    </citation>
    <scope>NUCLEOTIDE SEQUENCE [LARGE SCALE GENOMIC DNA]</scope>
    <source>
        <strain evidence="5">128R</strain>
    </source>
</reference>
<comment type="caution">
    <text evidence="5">The sequence shown here is derived from an EMBL/GenBank/DDBJ whole genome shotgun (WGS) entry which is preliminary data.</text>
</comment>
<accession>A0A542BL84</accession>
<dbReference type="Gene3D" id="3.20.20.240">
    <property type="entry name" value="Methylmalonyl-CoA mutase"/>
    <property type="match status" value="1"/>
</dbReference>
<evidence type="ECO:0000256" key="1">
    <source>
        <dbReference type="ARBA" id="ARBA00022628"/>
    </source>
</evidence>
<dbReference type="SUPFAM" id="SSF51703">
    <property type="entry name" value="Cobalamin (vitamin B12)-dependent enzymes"/>
    <property type="match status" value="1"/>
</dbReference>
<proteinExistence type="inferred from homology"/>
<organism evidence="5">
    <name type="scientific">Serratia fonticola</name>
    <dbReference type="NCBI Taxonomy" id="47917"/>
    <lineage>
        <taxon>Bacteria</taxon>
        <taxon>Pseudomonadati</taxon>
        <taxon>Pseudomonadota</taxon>
        <taxon>Gammaproteobacteria</taxon>
        <taxon>Enterobacterales</taxon>
        <taxon>Yersiniaceae</taxon>
        <taxon>Serratia</taxon>
    </lineage>
</organism>
<dbReference type="GO" id="GO:0019553">
    <property type="term" value="P:L-glutamate catabolic process via L-citramalate"/>
    <property type="evidence" value="ECO:0007669"/>
    <property type="project" value="UniProtKB-UniRule"/>
</dbReference>
<name>A0A542BL84_SERFO</name>
<dbReference type="PIRSF" id="PIRSF001495">
    <property type="entry name" value="Met_asp_mut_epsi"/>
    <property type="match status" value="1"/>
</dbReference>
<dbReference type="EMBL" id="VISQ01000001">
    <property type="protein sequence ID" value="TVZ68149.1"/>
    <property type="molecule type" value="Genomic_DNA"/>
</dbReference>
<feature type="binding site" evidence="4">
    <location>
        <position position="325"/>
    </location>
    <ligand>
        <name>adenosylcob(III)alamin</name>
        <dbReference type="ChEBI" id="CHEBI:18408"/>
    </ligand>
</feature>
<feature type="binding site" evidence="4">
    <location>
        <position position="170"/>
    </location>
    <ligand>
        <name>L-glutamate</name>
        <dbReference type="ChEBI" id="CHEBI:29985"/>
    </ligand>
</feature>
<dbReference type="InterPro" id="IPR016176">
    <property type="entry name" value="Cbl-dep_enz_cat"/>
</dbReference>
<protein>
    <recommendedName>
        <fullName evidence="4">Glutamate mutase epsilon subunit</fullName>
        <ecNumber evidence="4">5.4.99.1</ecNumber>
    </recommendedName>
    <alternativeName>
        <fullName evidence="4">Glutamate mutase E chain</fullName>
    </alternativeName>
    <alternativeName>
        <fullName evidence="4">Glutamate mutase large subunit</fullName>
    </alternativeName>
    <alternativeName>
        <fullName evidence="4">Methylaspartate mutase</fullName>
    </alternativeName>
</protein>
<feature type="binding site" evidence="4">
    <location>
        <position position="333"/>
    </location>
    <ligand>
        <name>adenosylcob(III)alamin</name>
        <dbReference type="ChEBI" id="CHEBI:18408"/>
    </ligand>
</feature>
<evidence type="ECO:0000256" key="3">
    <source>
        <dbReference type="ARBA" id="ARBA00023285"/>
    </source>
</evidence>
<dbReference type="InterPro" id="IPR014714">
    <property type="entry name" value="Glu_mut_E_C_dom_sf"/>
</dbReference>
<keyword evidence="2 4" id="KW-0413">Isomerase</keyword>
<comment type="function">
    <text evidence="4">Catalyzes the carbon skeleton rearrangement of L-glutamate to L-threo-3-methylaspartate ((2S,3S)-3-methylaspartate).</text>
</comment>
<dbReference type="Pfam" id="PF06368">
    <property type="entry name" value="Met_asp_mut_E"/>
    <property type="match status" value="1"/>
</dbReference>
<evidence type="ECO:0000313" key="5">
    <source>
        <dbReference type="EMBL" id="TVZ68149.1"/>
    </source>
</evidence>
<dbReference type="EC" id="5.4.99.1" evidence="4"/>
<feature type="binding site" evidence="4">
    <location>
        <position position="122"/>
    </location>
    <ligand>
        <name>adenosylcob(III)alamin</name>
        <dbReference type="ChEBI" id="CHEBI:18408"/>
    </ligand>
</feature>
<feature type="binding site" evidence="4">
    <location>
        <begin position="148"/>
        <end position="149"/>
    </location>
    <ligand>
        <name>L-glutamate</name>
        <dbReference type="ChEBI" id="CHEBI:29985"/>
    </ligand>
</feature>
<comment type="similarity">
    <text evidence="4">Belongs to the methylaspartate mutase GlmE subunit family.</text>
</comment>
<dbReference type="InterPro" id="IPR006396">
    <property type="entry name" value="Glu_mut_E"/>
</dbReference>
<keyword evidence="3 4" id="KW-0170">Cobalt</keyword>
<evidence type="ECO:0000256" key="2">
    <source>
        <dbReference type="ARBA" id="ARBA00023235"/>
    </source>
</evidence>
<feature type="binding site" evidence="4">
    <location>
        <position position="329"/>
    </location>
    <ligand>
        <name>adenosylcob(III)alamin</name>
        <dbReference type="ChEBI" id="CHEBI:18408"/>
    </ligand>
</feature>
<dbReference type="CDD" id="cd00245">
    <property type="entry name" value="Glm_e"/>
    <property type="match status" value="1"/>
</dbReference>
<dbReference type="GO" id="GO:0031419">
    <property type="term" value="F:cobalamin binding"/>
    <property type="evidence" value="ECO:0007669"/>
    <property type="project" value="UniProtKB-KW"/>
</dbReference>
<dbReference type="NCBIfam" id="TIGR01503">
    <property type="entry name" value="MthylAspMut_E"/>
    <property type="match status" value="1"/>
</dbReference>
<comment type="pathway">
    <text evidence="4">Amino-acid degradation; L-glutamate degradation via mesaconate pathway; acetate and pyruvate from L-glutamate: step 1/4.</text>
</comment>
<dbReference type="UniPathway" id="UPA00561">
    <property type="reaction ID" value="UER00617"/>
</dbReference>
<feature type="binding site" evidence="4">
    <location>
        <position position="67"/>
    </location>
    <ligand>
        <name>L-glutamate</name>
        <dbReference type="ChEBI" id="CHEBI:29985"/>
    </ligand>
</feature>
<feature type="binding site" evidence="4">
    <location>
        <position position="69"/>
    </location>
    <ligand>
        <name>adenosylcob(III)alamin</name>
        <dbReference type="ChEBI" id="CHEBI:18408"/>
    </ligand>
</feature>
<reference evidence="5" key="1">
    <citation type="submission" date="2019-06" db="EMBL/GenBank/DDBJ databases">
        <authorList>
            <person name="Deangelis K."/>
            <person name="Huntemann M."/>
            <person name="Clum A."/>
            <person name="Pillay M."/>
            <person name="Palaniappan K."/>
            <person name="Varghese N."/>
            <person name="Mikhailova N."/>
            <person name="Stamatis D."/>
            <person name="Reddy T."/>
            <person name="Daum C."/>
            <person name="Shapiro N."/>
            <person name="Ivanova N."/>
            <person name="Kyrpides N."/>
            <person name="Woyke T."/>
        </authorList>
    </citation>
    <scope>NUCLEOTIDE SEQUENCE [LARGE SCALE GENOMIC DNA]</scope>
    <source>
        <strain evidence="5">128R</strain>
    </source>
</reference>
<dbReference type="AlphaFoldDB" id="A0A542BL84"/>
<keyword evidence="1 4" id="KW-0846">Cobalamin</keyword>
<sequence length="482" mass="53013">MEINNKKINIDDFMKERETVLTTWETGKDVQNIEDGMAYQKSIPDSKNFALTLFKADQAGITLSQPRAGVALMDEHIALLKKLEPDCDLLPSTIDAYTRHNRYEEAAIGIKHSIEAGTSKLNGLPVVNHGVTECRRLTESLVKPVQVRHGTPDARLLMEISMAAGFTSFEGGGISYNVPYTKRVTIEKSLRDWQYVDRLCGIYQENGITINREPFGPLTGTLVPPFMSHAVALIEGLLALEQGVKSITLGYGQVGNLVQDVAAIQSLRELGHEYFTEYGYADYELSTVFHQWMGGFPEQEPNAFGLIAFGALVAGLAGATKVITKSPHEAFGIPTAEANIQGLQASRQMLNLVRDQSFPQCADVQREVDLIKAEVRAVMDKVFALGEGDLARGTVLAFEAGVLDVPFAPSMYNQGKILPVRDNQGAIRLFEHGNIPLPDDILALHHDFIAERASAEKRKPCFQMIVDDIMAVSASQLIGRPQ</sequence>
<dbReference type="GO" id="GO:0050097">
    <property type="term" value="F:methylaspartate mutase activity"/>
    <property type="evidence" value="ECO:0007669"/>
    <property type="project" value="UniProtKB-UniRule"/>
</dbReference>